<dbReference type="Gene3D" id="3.20.20.140">
    <property type="entry name" value="Metal-dependent hydrolases"/>
    <property type="match status" value="1"/>
</dbReference>
<proteinExistence type="predicted"/>
<organism evidence="1 2">
    <name type="scientific">Glonium stellatum</name>
    <dbReference type="NCBI Taxonomy" id="574774"/>
    <lineage>
        <taxon>Eukaryota</taxon>
        <taxon>Fungi</taxon>
        <taxon>Dikarya</taxon>
        <taxon>Ascomycota</taxon>
        <taxon>Pezizomycotina</taxon>
        <taxon>Dothideomycetes</taxon>
        <taxon>Pleosporomycetidae</taxon>
        <taxon>Gloniales</taxon>
        <taxon>Gloniaceae</taxon>
        <taxon>Glonium</taxon>
    </lineage>
</organism>
<evidence type="ECO:0000313" key="2">
    <source>
        <dbReference type="Proteomes" id="UP000250140"/>
    </source>
</evidence>
<dbReference type="OrthoDB" id="2135488at2759"/>
<dbReference type="Proteomes" id="UP000250140">
    <property type="component" value="Unassembled WGS sequence"/>
</dbReference>
<evidence type="ECO:0008006" key="3">
    <source>
        <dbReference type="Google" id="ProtNLM"/>
    </source>
</evidence>
<dbReference type="InterPro" id="IPR052350">
    <property type="entry name" value="Metallo-dep_Lactonases"/>
</dbReference>
<accession>A0A8E2JZ43</accession>
<sequence length="250" mass="28417">MVRILDSHVHLYGAEHLHILSWMEPSHPLNGEHSIREYARATSTPQAQVTPVGSQNTPNLRTLEQEDGDDVLGCIFVEVDQINNPPHDESGWEYPIKEYNFVASMTLQHNVDHTLHGKLVLGIIPWAPVAFGASAIENYERLLHSLHPGRNGRPDKVVGFRYLLRSRQPRQMLKPELIESLRWMGKRGYVFECTIDCAGRGIWQFDEVVEMIRRAQHDVKNPEEKVGIVISMRSPLALSEIAGCCTSVRR</sequence>
<dbReference type="AlphaFoldDB" id="A0A8E2JZ43"/>
<keyword evidence="2" id="KW-1185">Reference proteome</keyword>
<protein>
    <recommendedName>
        <fullName evidence="3">Amidohydrolase-related domain-containing protein</fullName>
    </recommendedName>
</protein>
<evidence type="ECO:0000313" key="1">
    <source>
        <dbReference type="EMBL" id="OCL14945.1"/>
    </source>
</evidence>
<dbReference type="EMBL" id="KV748505">
    <property type="protein sequence ID" value="OCL14945.1"/>
    <property type="molecule type" value="Genomic_DNA"/>
</dbReference>
<reference evidence="1 2" key="1">
    <citation type="journal article" date="2016" name="Nat. Commun.">
        <title>Ectomycorrhizal ecology is imprinted in the genome of the dominant symbiotic fungus Cenococcum geophilum.</title>
        <authorList>
            <consortium name="DOE Joint Genome Institute"/>
            <person name="Peter M."/>
            <person name="Kohler A."/>
            <person name="Ohm R.A."/>
            <person name="Kuo A."/>
            <person name="Krutzmann J."/>
            <person name="Morin E."/>
            <person name="Arend M."/>
            <person name="Barry K.W."/>
            <person name="Binder M."/>
            <person name="Choi C."/>
            <person name="Clum A."/>
            <person name="Copeland A."/>
            <person name="Grisel N."/>
            <person name="Haridas S."/>
            <person name="Kipfer T."/>
            <person name="LaButti K."/>
            <person name="Lindquist E."/>
            <person name="Lipzen A."/>
            <person name="Maire R."/>
            <person name="Meier B."/>
            <person name="Mihaltcheva S."/>
            <person name="Molinier V."/>
            <person name="Murat C."/>
            <person name="Poggeler S."/>
            <person name="Quandt C.A."/>
            <person name="Sperisen C."/>
            <person name="Tritt A."/>
            <person name="Tisserant E."/>
            <person name="Crous P.W."/>
            <person name="Henrissat B."/>
            <person name="Nehls U."/>
            <person name="Egli S."/>
            <person name="Spatafora J.W."/>
            <person name="Grigoriev I.V."/>
            <person name="Martin F.M."/>
        </authorList>
    </citation>
    <scope>NUCLEOTIDE SEQUENCE [LARGE SCALE GENOMIC DNA]</scope>
    <source>
        <strain evidence="1 2">CBS 207.34</strain>
    </source>
</reference>
<dbReference type="PANTHER" id="PTHR43569">
    <property type="entry name" value="AMIDOHYDROLASE"/>
    <property type="match status" value="1"/>
</dbReference>
<gene>
    <name evidence="1" type="ORF">AOQ84DRAFT_173506</name>
</gene>
<dbReference type="PANTHER" id="PTHR43569:SF2">
    <property type="entry name" value="AMIDOHYDROLASE-RELATED DOMAIN-CONTAINING PROTEIN"/>
    <property type="match status" value="1"/>
</dbReference>
<name>A0A8E2JZ43_9PEZI</name>